<accession>A0ABU8IXU5</accession>
<organism evidence="1 2">
    <name type="scientific">Paraburkholderia bengalensis</name>
    <dbReference type="NCBI Taxonomy" id="2747562"/>
    <lineage>
        <taxon>Bacteria</taxon>
        <taxon>Pseudomonadati</taxon>
        <taxon>Pseudomonadota</taxon>
        <taxon>Betaproteobacteria</taxon>
        <taxon>Burkholderiales</taxon>
        <taxon>Burkholderiaceae</taxon>
        <taxon>Paraburkholderia</taxon>
    </lineage>
</organism>
<protein>
    <submittedName>
        <fullName evidence="1">HAD-IA family hydrolase</fullName>
    </submittedName>
</protein>
<reference evidence="1 2" key="1">
    <citation type="journal article" date="2022" name="Arch. Microbiol.">
        <title>Paraburkholderia bengalensis sp. nov. isolated from roots of Oryza sativa, IR64.</title>
        <authorList>
            <person name="Nag P."/>
            <person name="Mondal N."/>
            <person name="Sarkar J."/>
            <person name="Das S."/>
        </authorList>
    </citation>
    <scope>NUCLEOTIDE SEQUENCE [LARGE SCALE GENOMIC DNA]</scope>
    <source>
        <strain evidence="1 2">IR64_4_BI</strain>
    </source>
</reference>
<dbReference type="InterPro" id="IPR051806">
    <property type="entry name" value="HAD-like_SPP"/>
</dbReference>
<dbReference type="GO" id="GO:0016787">
    <property type="term" value="F:hydrolase activity"/>
    <property type="evidence" value="ECO:0007669"/>
    <property type="project" value="UniProtKB-KW"/>
</dbReference>
<dbReference type="InterPro" id="IPR023198">
    <property type="entry name" value="PGP-like_dom2"/>
</dbReference>
<dbReference type="InterPro" id="IPR006439">
    <property type="entry name" value="HAD-SF_hydro_IA"/>
</dbReference>
<dbReference type="PANTHER" id="PTHR43481">
    <property type="entry name" value="FRUCTOSE-1-PHOSPHATE PHOSPHATASE"/>
    <property type="match status" value="1"/>
</dbReference>
<dbReference type="SFLD" id="SFLDG01129">
    <property type="entry name" value="C1.5:_HAD__Beta-PGM__Phosphata"/>
    <property type="match status" value="1"/>
</dbReference>
<evidence type="ECO:0000313" key="2">
    <source>
        <dbReference type="Proteomes" id="UP001386437"/>
    </source>
</evidence>
<dbReference type="RefSeq" id="WP_336600283.1">
    <property type="nucleotide sequence ID" value="NZ_JACFYJ010000049.1"/>
</dbReference>
<dbReference type="NCBIfam" id="TIGR01509">
    <property type="entry name" value="HAD-SF-IA-v3"/>
    <property type="match status" value="1"/>
</dbReference>
<dbReference type="InterPro" id="IPR023214">
    <property type="entry name" value="HAD_sf"/>
</dbReference>
<evidence type="ECO:0000313" key="1">
    <source>
        <dbReference type="EMBL" id="MEI6000345.1"/>
    </source>
</evidence>
<keyword evidence="1" id="KW-0378">Hydrolase</keyword>
<dbReference type="Gene3D" id="1.10.150.240">
    <property type="entry name" value="Putative phosphatase, domain 2"/>
    <property type="match status" value="1"/>
</dbReference>
<comment type="caution">
    <text evidence="1">The sequence shown here is derived from an EMBL/GenBank/DDBJ whole genome shotgun (WGS) entry which is preliminary data.</text>
</comment>
<gene>
    <name evidence="1" type="ORF">H3V53_25040</name>
</gene>
<dbReference type="SUPFAM" id="SSF56784">
    <property type="entry name" value="HAD-like"/>
    <property type="match status" value="1"/>
</dbReference>
<dbReference type="PANTHER" id="PTHR43481:SF4">
    <property type="entry name" value="GLYCEROL-1-PHOSPHATE PHOSPHOHYDROLASE 1-RELATED"/>
    <property type="match status" value="1"/>
</dbReference>
<dbReference type="Gene3D" id="3.40.50.1000">
    <property type="entry name" value="HAD superfamily/HAD-like"/>
    <property type="match status" value="1"/>
</dbReference>
<name>A0ABU8IXU5_9BURK</name>
<dbReference type="Proteomes" id="UP001386437">
    <property type="component" value="Unassembled WGS sequence"/>
</dbReference>
<dbReference type="InterPro" id="IPR036412">
    <property type="entry name" value="HAD-like_sf"/>
</dbReference>
<dbReference type="SFLD" id="SFLDS00003">
    <property type="entry name" value="Haloacid_Dehalogenase"/>
    <property type="match status" value="1"/>
</dbReference>
<sequence length="216" mass="22566">MKLLRCECVLFDMDGTLLDSRAPMHRAYAAWAGRYGLDAALVIQQAHGRRTIDTLRALAPAGADVEADTMVLMRQEQEDVDGVIAIPGAAELLGALPPDRWAVVTSADPVLARKRIAAAGLPLPKQLVSAEDVSRGKPAPDGFQLGAQRLGFDARRSVVFEDAPAGIAAGLAAGAQVIAVGWASTAAGLGESVRVHELSGISAIQDGNEIVLQVTL</sequence>
<dbReference type="Pfam" id="PF00702">
    <property type="entry name" value="Hydrolase"/>
    <property type="match status" value="1"/>
</dbReference>
<keyword evidence="2" id="KW-1185">Reference proteome</keyword>
<proteinExistence type="predicted"/>
<dbReference type="EMBL" id="JACFYJ010000049">
    <property type="protein sequence ID" value="MEI6000345.1"/>
    <property type="molecule type" value="Genomic_DNA"/>
</dbReference>